<evidence type="ECO:0000256" key="3">
    <source>
        <dbReference type="ARBA" id="ARBA00022603"/>
    </source>
</evidence>
<dbReference type="PANTHER" id="PTHR43648:SF1">
    <property type="entry name" value="ELECTRON TRANSFER FLAVOPROTEIN BETA SUBUNIT LYSINE METHYLTRANSFERASE"/>
    <property type="match status" value="1"/>
</dbReference>
<feature type="binding site" evidence="6">
    <location>
        <position position="165"/>
    </location>
    <ligand>
        <name>S-adenosyl-L-methionine</name>
        <dbReference type="ChEBI" id="CHEBI:59789"/>
    </ligand>
</feature>
<evidence type="ECO:0000256" key="4">
    <source>
        <dbReference type="ARBA" id="ARBA00022679"/>
    </source>
</evidence>
<dbReference type="GO" id="GO:0005737">
    <property type="term" value="C:cytoplasm"/>
    <property type="evidence" value="ECO:0007669"/>
    <property type="project" value="UniProtKB-SubCell"/>
</dbReference>
<dbReference type="KEGG" id="hdi:HDIA_2893"/>
<evidence type="ECO:0000256" key="1">
    <source>
        <dbReference type="ARBA" id="ARBA00009741"/>
    </source>
</evidence>
<dbReference type="Proteomes" id="UP000223606">
    <property type="component" value="Chromosome 1"/>
</dbReference>
<dbReference type="InterPro" id="IPR004498">
    <property type="entry name" value="Ribosomal_PrmA_MeTrfase"/>
</dbReference>
<keyword evidence="3 6" id="KW-0489">Methyltransferase</keyword>
<dbReference type="Pfam" id="PF06325">
    <property type="entry name" value="PrmA"/>
    <property type="match status" value="1"/>
</dbReference>
<evidence type="ECO:0000313" key="7">
    <source>
        <dbReference type="EMBL" id="SON56434.1"/>
    </source>
</evidence>
<dbReference type="PANTHER" id="PTHR43648">
    <property type="entry name" value="ELECTRON TRANSFER FLAVOPROTEIN BETA SUBUNIT LYSINE METHYLTRANSFERASE"/>
    <property type="match status" value="1"/>
</dbReference>
<keyword evidence="2 6" id="KW-0963">Cytoplasm</keyword>
<dbReference type="GO" id="GO:0005840">
    <property type="term" value="C:ribosome"/>
    <property type="evidence" value="ECO:0007669"/>
    <property type="project" value="UniProtKB-KW"/>
</dbReference>
<dbReference type="EC" id="2.1.1.-" evidence="6"/>
<dbReference type="CDD" id="cd02440">
    <property type="entry name" value="AdoMet_MTases"/>
    <property type="match status" value="1"/>
</dbReference>
<keyword evidence="8" id="KW-1185">Reference proteome</keyword>
<dbReference type="GO" id="GO:0032259">
    <property type="term" value="P:methylation"/>
    <property type="evidence" value="ECO:0007669"/>
    <property type="project" value="UniProtKB-KW"/>
</dbReference>
<protein>
    <recommendedName>
        <fullName evidence="6">Ribosomal protein L11 methyltransferase</fullName>
        <shortName evidence="6">L11 Mtase</shortName>
        <ecNumber evidence="6">2.1.1.-</ecNumber>
    </recommendedName>
</protein>
<name>A0A2C9D7Y0_9HYPH</name>
<reference evidence="8" key="1">
    <citation type="submission" date="2017-09" db="EMBL/GenBank/DDBJ databases">
        <title>Genome sequence of Nannocystis excedens DSM 71.</title>
        <authorList>
            <person name="Blom J."/>
        </authorList>
    </citation>
    <scope>NUCLEOTIDE SEQUENCE [LARGE SCALE GENOMIC DNA]</scope>
    <source>
        <strain evidence="8">type strain: E19</strain>
    </source>
</reference>
<dbReference type="EMBL" id="LT960614">
    <property type="protein sequence ID" value="SON56434.1"/>
    <property type="molecule type" value="Genomic_DNA"/>
</dbReference>
<comment type="subcellular location">
    <subcellularLocation>
        <location evidence="6">Cytoplasm</location>
    </subcellularLocation>
</comment>
<dbReference type="InterPro" id="IPR029063">
    <property type="entry name" value="SAM-dependent_MTases_sf"/>
</dbReference>
<comment type="catalytic activity">
    <reaction evidence="6">
        <text>L-lysyl-[protein] + 3 S-adenosyl-L-methionine = N(6),N(6),N(6)-trimethyl-L-lysyl-[protein] + 3 S-adenosyl-L-homocysteine + 3 H(+)</text>
        <dbReference type="Rhea" id="RHEA:54192"/>
        <dbReference type="Rhea" id="RHEA-COMP:9752"/>
        <dbReference type="Rhea" id="RHEA-COMP:13826"/>
        <dbReference type="ChEBI" id="CHEBI:15378"/>
        <dbReference type="ChEBI" id="CHEBI:29969"/>
        <dbReference type="ChEBI" id="CHEBI:57856"/>
        <dbReference type="ChEBI" id="CHEBI:59789"/>
        <dbReference type="ChEBI" id="CHEBI:61961"/>
    </reaction>
</comment>
<gene>
    <name evidence="6 7" type="primary">prmA</name>
    <name evidence="7" type="ORF">HDIA_2893</name>
</gene>
<evidence type="ECO:0000256" key="2">
    <source>
        <dbReference type="ARBA" id="ARBA00022490"/>
    </source>
</evidence>
<accession>A0A2C9D7Y0</accession>
<dbReference type="SUPFAM" id="SSF53335">
    <property type="entry name" value="S-adenosyl-L-methionine-dependent methyltransferases"/>
    <property type="match status" value="1"/>
</dbReference>
<feature type="binding site" evidence="6">
    <location>
        <position position="233"/>
    </location>
    <ligand>
        <name>S-adenosyl-L-methionine</name>
        <dbReference type="ChEBI" id="CHEBI:59789"/>
    </ligand>
</feature>
<keyword evidence="5 6" id="KW-0949">S-adenosyl-L-methionine</keyword>
<comment type="function">
    <text evidence="6">Methylates ribosomal protein L11.</text>
</comment>
<evidence type="ECO:0000256" key="6">
    <source>
        <dbReference type="HAMAP-Rule" id="MF_00735"/>
    </source>
</evidence>
<keyword evidence="7" id="KW-0689">Ribosomal protein</keyword>
<dbReference type="HAMAP" id="MF_00735">
    <property type="entry name" value="Methyltr_PrmA"/>
    <property type="match status" value="1"/>
</dbReference>
<keyword evidence="4 6" id="KW-0808">Transferase</keyword>
<dbReference type="Gene3D" id="3.40.50.150">
    <property type="entry name" value="Vaccinia Virus protein VP39"/>
    <property type="match status" value="1"/>
</dbReference>
<dbReference type="AlphaFoldDB" id="A0A2C9D7Y0"/>
<feature type="binding site" evidence="6">
    <location>
        <position position="187"/>
    </location>
    <ligand>
        <name>S-adenosyl-L-methionine</name>
        <dbReference type="ChEBI" id="CHEBI:59789"/>
    </ligand>
</feature>
<dbReference type="RefSeq" id="WP_157775664.1">
    <property type="nucleotide sequence ID" value="NZ_LT960614.1"/>
</dbReference>
<dbReference type="NCBIfam" id="NF001784">
    <property type="entry name" value="PRK00517.2-1"/>
    <property type="match status" value="1"/>
</dbReference>
<dbReference type="GO" id="GO:0016279">
    <property type="term" value="F:protein-lysine N-methyltransferase activity"/>
    <property type="evidence" value="ECO:0007669"/>
    <property type="project" value="RHEA"/>
</dbReference>
<feature type="binding site" evidence="6">
    <location>
        <position position="142"/>
    </location>
    <ligand>
        <name>S-adenosyl-L-methionine</name>
        <dbReference type="ChEBI" id="CHEBI:59789"/>
    </ligand>
</feature>
<evidence type="ECO:0000313" key="8">
    <source>
        <dbReference type="Proteomes" id="UP000223606"/>
    </source>
</evidence>
<dbReference type="OrthoDB" id="9785995at2"/>
<keyword evidence="7" id="KW-0687">Ribonucleoprotein</keyword>
<organism evidence="7 8">
    <name type="scientific">Hartmannibacter diazotrophicus</name>
    <dbReference type="NCBI Taxonomy" id="1482074"/>
    <lineage>
        <taxon>Bacteria</taxon>
        <taxon>Pseudomonadati</taxon>
        <taxon>Pseudomonadota</taxon>
        <taxon>Alphaproteobacteria</taxon>
        <taxon>Hyphomicrobiales</taxon>
        <taxon>Pleomorphomonadaceae</taxon>
        <taxon>Hartmannibacter</taxon>
    </lineage>
</organism>
<evidence type="ECO:0000256" key="5">
    <source>
        <dbReference type="ARBA" id="ARBA00022691"/>
    </source>
</evidence>
<dbReference type="InterPro" id="IPR050078">
    <property type="entry name" value="Ribosomal_L11_MeTrfase_PrmA"/>
</dbReference>
<proteinExistence type="inferred from homology"/>
<sequence length="300" mass="31777">MPQIHARILTDAANAVRLADLLEEALGEDVPVAWSEQGEPSEIGTDETLPWAVDAYFDDSTAPEVEALLRGILAGEGDGLDLTVVALGDVDWVSESLKGLAPVAAGRFVVHGAHDRGQLPSGLIGLEIEANQAFGTGHHPTTWGCLVALSRLLRQWRFHNVLDLGTGSGVLAIGYAKVTGERVVASDIDPVSVKIALENARLNGVPRKVSGVVAEGFGHPELSRGTFDLVLANILAGPLKSLASQMRAHMTPGGWIILSGLLVSQASSVDAAYRAQGFIRKDCLTRDGWATLVMRFAPAR</sequence>
<comment type="similarity">
    <text evidence="1 6">Belongs to the methyltransferase superfamily. PrmA family.</text>
</comment>